<protein>
    <submittedName>
        <fullName evidence="1">Uncharacterized protein</fullName>
    </submittedName>
</protein>
<dbReference type="Proteomes" id="UP000015104">
    <property type="component" value="Unassembled WGS sequence"/>
</dbReference>
<reference evidence="2" key="1">
    <citation type="submission" date="2011-08" db="EMBL/GenBank/DDBJ databases">
        <authorList>
            <person name="Rombauts S."/>
        </authorList>
    </citation>
    <scope>NUCLEOTIDE SEQUENCE</scope>
    <source>
        <strain evidence="2">London</strain>
    </source>
</reference>
<organism evidence="1 2">
    <name type="scientific">Tetranychus urticae</name>
    <name type="common">Two-spotted spider mite</name>
    <dbReference type="NCBI Taxonomy" id="32264"/>
    <lineage>
        <taxon>Eukaryota</taxon>
        <taxon>Metazoa</taxon>
        <taxon>Ecdysozoa</taxon>
        <taxon>Arthropoda</taxon>
        <taxon>Chelicerata</taxon>
        <taxon>Arachnida</taxon>
        <taxon>Acari</taxon>
        <taxon>Acariformes</taxon>
        <taxon>Trombidiformes</taxon>
        <taxon>Prostigmata</taxon>
        <taxon>Eleutherengona</taxon>
        <taxon>Raphignathae</taxon>
        <taxon>Tetranychoidea</taxon>
        <taxon>Tetranychidae</taxon>
        <taxon>Tetranychus</taxon>
    </lineage>
</organism>
<proteinExistence type="predicted"/>
<name>T1K3R1_TETUR</name>
<reference evidence="1" key="2">
    <citation type="submission" date="2015-06" db="UniProtKB">
        <authorList>
            <consortium name="EnsemblMetazoa"/>
        </authorList>
    </citation>
    <scope>IDENTIFICATION</scope>
</reference>
<accession>T1K3R1</accession>
<sequence length="126" mass="14464">MKCSSCWGFINIKDQYYFDKQLKFHCEACCGADAHQSAIQELMKCDTCDSTARWTCLCHFMNHCNSCLLHVHENGLNNGIQRLFANSHLICEECNLITSDYTNKENGKNYASPVSMPIIEHHLVKR</sequence>
<dbReference type="AlphaFoldDB" id="T1K3R1"/>
<dbReference type="EMBL" id="CAEY01001378">
    <property type="status" value="NOT_ANNOTATED_CDS"/>
    <property type="molecule type" value="Genomic_DNA"/>
</dbReference>
<dbReference type="EnsemblMetazoa" id="tetur04g09513.1">
    <property type="protein sequence ID" value="tetur04g09513.1"/>
    <property type="gene ID" value="tetur04g09513"/>
</dbReference>
<evidence type="ECO:0000313" key="2">
    <source>
        <dbReference type="Proteomes" id="UP000015104"/>
    </source>
</evidence>
<evidence type="ECO:0000313" key="1">
    <source>
        <dbReference type="EnsemblMetazoa" id="tetur04g09513.1"/>
    </source>
</evidence>
<dbReference type="HOGENOM" id="CLU_1984389_0_0_1"/>
<keyword evidence="2" id="KW-1185">Reference proteome</keyword>